<reference evidence="4 5" key="1">
    <citation type="submission" date="2016-07" db="EMBL/GenBank/DDBJ databases">
        <title>Pervasive Adenine N6-methylation of Active Genes in Fungi.</title>
        <authorList>
            <consortium name="DOE Joint Genome Institute"/>
            <person name="Mondo S.J."/>
            <person name="Dannebaum R.O."/>
            <person name="Kuo R.C."/>
            <person name="Labutti K."/>
            <person name="Haridas S."/>
            <person name="Kuo A."/>
            <person name="Salamov A."/>
            <person name="Ahrendt S.R."/>
            <person name="Lipzen A."/>
            <person name="Sullivan W."/>
            <person name="Andreopoulos W.B."/>
            <person name="Clum A."/>
            <person name="Lindquist E."/>
            <person name="Daum C."/>
            <person name="Ramamoorthy G.K."/>
            <person name="Gryganskyi A."/>
            <person name="Culley D."/>
            <person name="Magnuson J.K."/>
            <person name="James T.Y."/>
            <person name="O'Malley M.A."/>
            <person name="Stajich J.E."/>
            <person name="Spatafora J.W."/>
            <person name="Visel A."/>
            <person name="Grigoriev I.V."/>
        </authorList>
    </citation>
    <scope>NUCLEOTIDE SEQUENCE [LARGE SCALE GENOMIC DNA]</scope>
    <source>
        <strain evidence="4 5">NRRL 2496</strain>
    </source>
</reference>
<feature type="domain" description="Alpha/beta hydrolase fold-3" evidence="3">
    <location>
        <begin position="133"/>
        <end position="361"/>
    </location>
</feature>
<protein>
    <submittedName>
        <fullName evidence="4">Alpha/Beta hydrolase protein</fullName>
    </submittedName>
</protein>
<dbReference type="GO" id="GO:0016787">
    <property type="term" value="F:hydrolase activity"/>
    <property type="evidence" value="ECO:0007669"/>
    <property type="project" value="UniProtKB-KW"/>
</dbReference>
<dbReference type="InParanoid" id="A0A1X2HV87"/>
<dbReference type="STRING" id="13706.A0A1X2HV87"/>
<dbReference type="OrthoDB" id="408631at2759"/>
<dbReference type="PANTHER" id="PTHR48081:SF8">
    <property type="entry name" value="ALPHA_BETA HYDROLASE FOLD-3 DOMAIN-CONTAINING PROTEIN-RELATED"/>
    <property type="match status" value="1"/>
</dbReference>
<proteinExistence type="predicted"/>
<dbReference type="EMBL" id="MCGN01000001">
    <property type="protein sequence ID" value="ORZ03500.1"/>
    <property type="molecule type" value="Genomic_DNA"/>
</dbReference>
<dbReference type="Proteomes" id="UP000242180">
    <property type="component" value="Unassembled WGS sequence"/>
</dbReference>
<evidence type="ECO:0000259" key="3">
    <source>
        <dbReference type="Pfam" id="PF07859"/>
    </source>
</evidence>
<organism evidence="4 5">
    <name type="scientific">Syncephalastrum racemosum</name>
    <name type="common">Filamentous fungus</name>
    <dbReference type="NCBI Taxonomy" id="13706"/>
    <lineage>
        <taxon>Eukaryota</taxon>
        <taxon>Fungi</taxon>
        <taxon>Fungi incertae sedis</taxon>
        <taxon>Mucoromycota</taxon>
        <taxon>Mucoromycotina</taxon>
        <taxon>Mucoromycetes</taxon>
        <taxon>Mucorales</taxon>
        <taxon>Syncephalastraceae</taxon>
        <taxon>Syncephalastrum</taxon>
    </lineage>
</organism>
<keyword evidence="2" id="KW-1133">Transmembrane helix</keyword>
<dbReference type="InterPro" id="IPR029058">
    <property type="entry name" value="AB_hydrolase_fold"/>
</dbReference>
<keyword evidence="5" id="KW-1185">Reference proteome</keyword>
<gene>
    <name evidence="4" type="ORF">BCR43DRAFT_483474</name>
</gene>
<evidence type="ECO:0000313" key="5">
    <source>
        <dbReference type="Proteomes" id="UP000242180"/>
    </source>
</evidence>
<sequence>MSSNSAAVKKSSLGHLPGKWNIFFGILCAVFGTTAGRKLAAHILIGGLRRTLLRLPLALRSGLVKRILGLQSERRARKIMYQMTHPYGYQWDWITPVTTKNGARGYWIGKGIKENGGTPYAEETAKDLDLVFYYVHGGAFRMGHALMYMASFTTILEQLQKEHGIRARIFSIEYGLSPEVTWPQPREQCEEAYRYLVQDLGIPNSKIVMGGDSAGGNLTAVTLLSLRKQLRQDNVVSFSSLPRLPLGLPAAAVLISPWVMLDATAPSYDTNFTKDCLPLLKGVRPSWYFSSFDKMSPEEQAAVLQDPDVSPLLANLEGLCPTLVAYGNHEVFQSDIESFIARLQRDKVHVDIIARNAPHVWIIEPTLAPSINMYAQGIAELSNWLARAVERK</sequence>
<evidence type="ECO:0000313" key="4">
    <source>
        <dbReference type="EMBL" id="ORZ03500.1"/>
    </source>
</evidence>
<evidence type="ECO:0000256" key="2">
    <source>
        <dbReference type="SAM" id="Phobius"/>
    </source>
</evidence>
<dbReference type="InterPro" id="IPR013094">
    <property type="entry name" value="AB_hydrolase_3"/>
</dbReference>
<evidence type="ECO:0000256" key="1">
    <source>
        <dbReference type="ARBA" id="ARBA00022801"/>
    </source>
</evidence>
<keyword evidence="2" id="KW-0812">Transmembrane</keyword>
<dbReference type="InterPro" id="IPR050300">
    <property type="entry name" value="GDXG_lipolytic_enzyme"/>
</dbReference>
<name>A0A1X2HV87_SYNRA</name>
<dbReference type="Gene3D" id="3.40.50.1820">
    <property type="entry name" value="alpha/beta hydrolase"/>
    <property type="match status" value="1"/>
</dbReference>
<accession>A0A1X2HV87</accession>
<dbReference type="Pfam" id="PF07859">
    <property type="entry name" value="Abhydrolase_3"/>
    <property type="match status" value="1"/>
</dbReference>
<comment type="caution">
    <text evidence="4">The sequence shown here is derived from an EMBL/GenBank/DDBJ whole genome shotgun (WGS) entry which is preliminary data.</text>
</comment>
<keyword evidence="1 4" id="KW-0378">Hydrolase</keyword>
<keyword evidence="2" id="KW-0472">Membrane</keyword>
<dbReference type="PANTHER" id="PTHR48081">
    <property type="entry name" value="AB HYDROLASE SUPERFAMILY PROTEIN C4A8.06C"/>
    <property type="match status" value="1"/>
</dbReference>
<dbReference type="OMA" id="TTHIWLV"/>
<dbReference type="AlphaFoldDB" id="A0A1X2HV87"/>
<feature type="transmembrane region" description="Helical" evidence="2">
    <location>
        <begin position="20"/>
        <end position="40"/>
    </location>
</feature>
<dbReference type="SUPFAM" id="SSF53474">
    <property type="entry name" value="alpha/beta-Hydrolases"/>
    <property type="match status" value="1"/>
</dbReference>